<name>A0AA90HUB4_ACIBA</name>
<dbReference type="EMBL" id="JARTMM020000001">
    <property type="protein sequence ID" value="MEC5497396.1"/>
    <property type="molecule type" value="Genomic_DNA"/>
</dbReference>
<sequence length="241" mass="27395">MANQNNIHGLSRHIPSQIKRDVRQRDGFGCVLCAVPIIEYEHVDPEFKDAKEHSAAGITLLYPTCHAKVTRKQISKEIIKDAMKDPATNKVGQIGDTLQFTKSHPTVVLGGATFIECEIPLMVRGQEIISIRQEGDRYFLNANLWDSKEQQSLKIVDNEWLVSKENIWDLTIVGNRVSIHEKDKTPTLVFKIENNNKFIIEKFDMRIAGNRLYGDENFLNINTVQLFCCSAKRCRVGINIG</sequence>
<dbReference type="Proteomes" id="UP001174156">
    <property type="component" value="Unassembled WGS sequence"/>
</dbReference>
<dbReference type="RefSeq" id="WP_000013335.1">
    <property type="nucleotide sequence ID" value="NZ_BKDF01000102.1"/>
</dbReference>
<organism evidence="1">
    <name type="scientific">Acinetobacter baumannii</name>
    <dbReference type="NCBI Taxonomy" id="470"/>
    <lineage>
        <taxon>Bacteria</taxon>
        <taxon>Pseudomonadati</taxon>
        <taxon>Pseudomonadota</taxon>
        <taxon>Gammaproteobacteria</taxon>
        <taxon>Moraxellales</taxon>
        <taxon>Moraxellaceae</taxon>
        <taxon>Acinetobacter</taxon>
        <taxon>Acinetobacter calcoaceticus/baumannii complex</taxon>
    </lineage>
</organism>
<gene>
    <name evidence="2" type="ORF">P9867_013190</name>
    <name evidence="1" type="ORF">P9867_06095</name>
</gene>
<protein>
    <submittedName>
        <fullName evidence="1">HNH endonuclease</fullName>
    </submittedName>
</protein>
<proteinExistence type="predicted"/>
<dbReference type="EMBL" id="JARTMM010000015">
    <property type="protein sequence ID" value="MDK4881297.1"/>
    <property type="molecule type" value="Genomic_DNA"/>
</dbReference>
<evidence type="ECO:0000313" key="3">
    <source>
        <dbReference type="Proteomes" id="UP001174156"/>
    </source>
</evidence>
<keyword evidence="1" id="KW-0255">Endonuclease</keyword>
<dbReference type="AlphaFoldDB" id="A0AA90HUB4"/>
<comment type="caution">
    <text evidence="1">The sequence shown here is derived from an EMBL/GenBank/DDBJ whole genome shotgun (WGS) entry which is preliminary data.</text>
</comment>
<keyword evidence="1" id="KW-0378">Hydrolase</keyword>
<keyword evidence="1" id="KW-0540">Nuclease</keyword>
<evidence type="ECO:0000313" key="1">
    <source>
        <dbReference type="EMBL" id="MDK4881297.1"/>
    </source>
</evidence>
<reference evidence="1" key="2">
    <citation type="submission" date="2023-01" db="EMBL/GenBank/DDBJ databases">
        <title>Genomic dissection of endemic carbapenem resistance: metallo-beta-lactamase gene dissemination through clonal, plasmid and integron transfer pathways.</title>
        <authorList>
            <person name="Macesic N."/>
        </authorList>
    </citation>
    <scope>NUCLEOTIDE SEQUENCE</scope>
    <source>
        <strain evidence="1">CPO519</strain>
    </source>
</reference>
<accession>A0AA90HUB4</accession>
<reference evidence="2" key="3">
    <citation type="submission" date="2024-01" db="EMBL/GenBank/DDBJ databases">
        <authorList>
            <person name="Macesic N."/>
        </authorList>
    </citation>
    <scope>NUCLEOTIDE SEQUENCE</scope>
    <source>
        <strain evidence="2">CPO519</strain>
    </source>
</reference>
<evidence type="ECO:0000313" key="2">
    <source>
        <dbReference type="EMBL" id="MEC5497396.1"/>
    </source>
</evidence>
<reference evidence="2 3" key="1">
    <citation type="journal article" date="2023" name="Nat. Commun.">
        <title>Genomic dissection of endemic carbapenem resistance reveals metallo-beta-lactamase dissemination through clonal, plasmid and integron transfer.</title>
        <authorList>
            <person name="Macesic N."/>
            <person name="Hawkey J."/>
            <person name="Vezina B."/>
            <person name="Wisniewski J.A."/>
            <person name="Cottingham H."/>
            <person name="Blakeway L.V."/>
            <person name="Harshegyi T."/>
            <person name="Pragastis K."/>
            <person name="Badoordeen G.Z."/>
            <person name="Dennison A."/>
            <person name="Spelman D.W."/>
            <person name="Jenney A.W.J."/>
            <person name="Peleg A.Y."/>
        </authorList>
    </citation>
    <scope>NUCLEOTIDE SEQUENCE [LARGE SCALE GENOMIC DNA]</scope>
    <source>
        <strain evidence="2 3">CPO519</strain>
    </source>
</reference>
<dbReference type="GO" id="GO:0004519">
    <property type="term" value="F:endonuclease activity"/>
    <property type="evidence" value="ECO:0007669"/>
    <property type="project" value="UniProtKB-KW"/>
</dbReference>